<sequence>MKICLVSDSHDHRRLLASAVSDAKAHGAEVVLHCGDLVAPSTLHSITKLGLPIHIIYGNNTGDLFHLSRIAAESKGLVTYHGQDASFTLAGKRIFMVHYPHYAKAMATTGDYDLVCNGHEHKTRIEEIANVKGGKTLRLDPGTTAGIGSKPTYILGDLDKMEFEIRDVPLEDIPVAEPISKAVTG</sequence>
<evidence type="ECO:0000256" key="2">
    <source>
        <dbReference type="RuleBase" id="RU362039"/>
    </source>
</evidence>
<dbReference type="Proteomes" id="UP000177925">
    <property type="component" value="Unassembled WGS sequence"/>
</dbReference>
<dbReference type="Pfam" id="PF12850">
    <property type="entry name" value="Metallophos_2"/>
    <property type="match status" value="1"/>
</dbReference>
<reference evidence="4 5" key="1">
    <citation type="journal article" date="2016" name="Nat. Commun.">
        <title>Thousands of microbial genomes shed light on interconnected biogeochemical processes in an aquifer system.</title>
        <authorList>
            <person name="Anantharaman K."/>
            <person name="Brown C.T."/>
            <person name="Hug L.A."/>
            <person name="Sharon I."/>
            <person name="Castelle C.J."/>
            <person name="Probst A.J."/>
            <person name="Thomas B.C."/>
            <person name="Singh A."/>
            <person name="Wilkins M.J."/>
            <person name="Karaoz U."/>
            <person name="Brodie E.L."/>
            <person name="Williams K.H."/>
            <person name="Hubbard S.S."/>
            <person name="Banfield J.F."/>
        </authorList>
    </citation>
    <scope>NUCLEOTIDE SEQUENCE [LARGE SCALE GENOMIC DNA]</scope>
</reference>
<evidence type="ECO:0000313" key="4">
    <source>
        <dbReference type="EMBL" id="OGI43968.1"/>
    </source>
</evidence>
<evidence type="ECO:0000313" key="5">
    <source>
        <dbReference type="Proteomes" id="UP000177925"/>
    </source>
</evidence>
<dbReference type="AlphaFoldDB" id="A0A1F6TFU0"/>
<dbReference type="InterPro" id="IPR029052">
    <property type="entry name" value="Metallo-depent_PP-like"/>
</dbReference>
<evidence type="ECO:0000259" key="3">
    <source>
        <dbReference type="Pfam" id="PF12850"/>
    </source>
</evidence>
<evidence type="ECO:0000256" key="1">
    <source>
        <dbReference type="ARBA" id="ARBA00008950"/>
    </source>
</evidence>
<dbReference type="InterPro" id="IPR024654">
    <property type="entry name" value="Calcineurin-like_PHP_lpxH"/>
</dbReference>
<dbReference type="InterPro" id="IPR000979">
    <property type="entry name" value="Phosphodiesterase_MJ0936/Vps29"/>
</dbReference>
<dbReference type="GO" id="GO:0046872">
    <property type="term" value="F:metal ion binding"/>
    <property type="evidence" value="ECO:0007669"/>
    <property type="project" value="UniProtKB-KW"/>
</dbReference>
<gene>
    <name evidence="4" type="ORF">A2150_02790</name>
</gene>
<dbReference type="Gene3D" id="3.60.21.10">
    <property type="match status" value="1"/>
</dbReference>
<dbReference type="EC" id="3.1.4.-" evidence="2"/>
<accession>A0A1F6TFU0</accession>
<keyword evidence="2" id="KW-0479">Metal-binding</keyword>
<dbReference type="NCBIfam" id="TIGR00040">
    <property type="entry name" value="yfcE"/>
    <property type="match status" value="1"/>
</dbReference>
<comment type="caution">
    <text evidence="4">The sequence shown here is derived from an EMBL/GenBank/DDBJ whole genome shotgun (WGS) entry which is preliminary data.</text>
</comment>
<proteinExistence type="inferred from homology"/>
<protein>
    <recommendedName>
        <fullName evidence="2">Phosphoesterase</fullName>
        <ecNumber evidence="2">3.1.4.-</ecNumber>
    </recommendedName>
</protein>
<dbReference type="PANTHER" id="PTHR43165">
    <property type="entry name" value="METALLOPHOSPHOESTERASE"/>
    <property type="match status" value="1"/>
</dbReference>
<comment type="cofactor">
    <cofactor evidence="2">
        <name>a divalent metal cation</name>
        <dbReference type="ChEBI" id="CHEBI:60240"/>
    </cofactor>
</comment>
<name>A0A1F6TFU0_9PROT</name>
<dbReference type="SUPFAM" id="SSF56300">
    <property type="entry name" value="Metallo-dependent phosphatases"/>
    <property type="match status" value="1"/>
</dbReference>
<dbReference type="PANTHER" id="PTHR43165:SF1">
    <property type="entry name" value="PHOSPHODIESTERASE MJ0936"/>
    <property type="match status" value="1"/>
</dbReference>
<organism evidence="4 5">
    <name type="scientific">Candidatus Muproteobacteria bacterium RBG_16_64_11</name>
    <dbReference type="NCBI Taxonomy" id="1817758"/>
    <lineage>
        <taxon>Bacteria</taxon>
        <taxon>Pseudomonadati</taxon>
        <taxon>Pseudomonadota</taxon>
        <taxon>Candidatus Muproteobacteria</taxon>
    </lineage>
</organism>
<feature type="domain" description="Calcineurin-like phosphoesterase" evidence="3">
    <location>
        <begin position="1"/>
        <end position="160"/>
    </location>
</feature>
<dbReference type="EMBL" id="MFSS01000032">
    <property type="protein sequence ID" value="OGI43968.1"/>
    <property type="molecule type" value="Genomic_DNA"/>
</dbReference>
<dbReference type="STRING" id="1817758.A2150_02790"/>
<dbReference type="InterPro" id="IPR053193">
    <property type="entry name" value="MetalloPDE_YfcE-like"/>
</dbReference>
<dbReference type="GO" id="GO:0016787">
    <property type="term" value="F:hydrolase activity"/>
    <property type="evidence" value="ECO:0007669"/>
    <property type="project" value="UniProtKB-UniRule"/>
</dbReference>
<comment type="similarity">
    <text evidence="1 2">Belongs to the metallophosphoesterase superfamily. YfcE family.</text>
</comment>